<evidence type="ECO:0000313" key="2">
    <source>
        <dbReference type="EMBL" id="VAI69346.1"/>
    </source>
</evidence>
<keyword evidence="3" id="KW-1185">Reference proteome</keyword>
<organism evidence="2 3">
    <name type="scientific">Triticum turgidum subsp. durum</name>
    <name type="common">Durum wheat</name>
    <name type="synonym">Triticum durum</name>
    <dbReference type="NCBI Taxonomy" id="4567"/>
    <lineage>
        <taxon>Eukaryota</taxon>
        <taxon>Viridiplantae</taxon>
        <taxon>Streptophyta</taxon>
        <taxon>Embryophyta</taxon>
        <taxon>Tracheophyta</taxon>
        <taxon>Spermatophyta</taxon>
        <taxon>Magnoliopsida</taxon>
        <taxon>Liliopsida</taxon>
        <taxon>Poales</taxon>
        <taxon>Poaceae</taxon>
        <taxon>BOP clade</taxon>
        <taxon>Pooideae</taxon>
        <taxon>Triticodae</taxon>
        <taxon>Triticeae</taxon>
        <taxon>Triticinae</taxon>
        <taxon>Triticum</taxon>
    </lineage>
</organism>
<accession>A0A9R0Z1Q9</accession>
<dbReference type="InterPro" id="IPR005174">
    <property type="entry name" value="KIB1-4_b-propeller"/>
</dbReference>
<feature type="domain" description="KIB1-4 beta-propeller" evidence="1">
    <location>
        <begin position="6"/>
        <end position="213"/>
    </location>
</feature>
<sequence length="243" mass="26773">MTPGSMRRYFYRKVVLSDSADIAMLITNLRYGAVAFATGKGRVWRLVPSRHGIAKAGTKCARWPRPPSRDSIEDAVHHEGRFYSITYSGEVEAWEQDANDPGVFTSVVVAPGKPWCDHCKYLVMGPGGRLMVVLKQSDKITHRLTFKVQVLDAGAKQWKEAGDIGNSALFVGVNGSLCVSTTEHPKFRAGCVYYTADDLSLYYPDNQHGAGLFSLKDGREEKVDGLGPHRNKPPPVGFTLCIP</sequence>
<dbReference type="PANTHER" id="PTHR45560">
    <property type="entry name" value="OS04G0163150 PROTEIN-RELATED"/>
    <property type="match status" value="1"/>
</dbReference>
<dbReference type="OMA" id="WCDHCKY"/>
<name>A0A9R0Z1Q9_TRITD</name>
<reference evidence="2 3" key="1">
    <citation type="submission" date="2017-09" db="EMBL/GenBank/DDBJ databases">
        <authorList>
            <consortium name="International Durum Wheat Genome Sequencing Consortium (IDWGSC)"/>
            <person name="Milanesi L."/>
        </authorList>
    </citation>
    <scope>NUCLEOTIDE SEQUENCE [LARGE SCALE GENOMIC DNA]</scope>
    <source>
        <strain evidence="3">cv. Svevo</strain>
    </source>
</reference>
<dbReference type="PANTHER" id="PTHR45560:SF6">
    <property type="entry name" value="DUF295 DOMAIN-CONTAINING PROTEIN"/>
    <property type="match status" value="1"/>
</dbReference>
<evidence type="ECO:0000259" key="1">
    <source>
        <dbReference type="Pfam" id="PF03478"/>
    </source>
</evidence>
<gene>
    <name evidence="2" type="ORF">TRITD_7Av1G015450</name>
</gene>
<proteinExistence type="predicted"/>
<dbReference type="Gramene" id="TRITD7Av1G015450.1">
    <property type="protein sequence ID" value="TRITD7Av1G015450.1"/>
    <property type="gene ID" value="TRITD7Av1G015450"/>
</dbReference>
<dbReference type="EMBL" id="LT934123">
    <property type="protein sequence ID" value="VAI69346.1"/>
    <property type="molecule type" value="Genomic_DNA"/>
</dbReference>
<dbReference type="AlphaFoldDB" id="A0A9R0Z1Q9"/>
<dbReference type="Proteomes" id="UP000324705">
    <property type="component" value="Chromosome 7A"/>
</dbReference>
<protein>
    <recommendedName>
        <fullName evidence="1">KIB1-4 beta-propeller domain-containing protein</fullName>
    </recommendedName>
</protein>
<evidence type="ECO:0000313" key="3">
    <source>
        <dbReference type="Proteomes" id="UP000324705"/>
    </source>
</evidence>
<dbReference type="Pfam" id="PF03478">
    <property type="entry name" value="Beta-prop_KIB1-4"/>
    <property type="match status" value="1"/>
</dbReference>